<accession>A0AB38A556</accession>
<dbReference type="InterPro" id="IPR023052">
    <property type="entry name" value="Cell_div_SepF"/>
</dbReference>
<dbReference type="InterPro" id="IPR038594">
    <property type="entry name" value="SepF-like_sf"/>
</dbReference>
<organism evidence="6 7">
    <name type="scientific">Atopobium minutum</name>
    <dbReference type="NCBI Taxonomy" id="1381"/>
    <lineage>
        <taxon>Bacteria</taxon>
        <taxon>Bacillati</taxon>
        <taxon>Actinomycetota</taxon>
        <taxon>Coriobacteriia</taxon>
        <taxon>Coriobacteriales</taxon>
        <taxon>Atopobiaceae</taxon>
        <taxon>Atopobium</taxon>
    </lineage>
</organism>
<reference evidence="6 7" key="1">
    <citation type="submission" date="2016-10" db="EMBL/GenBank/DDBJ databases">
        <authorList>
            <person name="Varghese N."/>
            <person name="Submissions S."/>
        </authorList>
    </citation>
    <scope>NUCLEOTIDE SEQUENCE [LARGE SCALE GENOMIC DNA]</scope>
    <source>
        <strain evidence="6 7">DSM 20586</strain>
    </source>
</reference>
<evidence type="ECO:0000256" key="2">
    <source>
        <dbReference type="ARBA" id="ARBA00023210"/>
    </source>
</evidence>
<dbReference type="EMBL" id="FNSH01000001">
    <property type="protein sequence ID" value="SEB46950.1"/>
    <property type="molecule type" value="Genomic_DNA"/>
</dbReference>
<dbReference type="GO" id="GO:0000917">
    <property type="term" value="P:division septum assembly"/>
    <property type="evidence" value="ECO:0007669"/>
    <property type="project" value="UniProtKB-KW"/>
</dbReference>
<protein>
    <submittedName>
        <fullName evidence="6">Cell division inhibitor SepF</fullName>
    </submittedName>
</protein>
<dbReference type="RefSeq" id="WP_002563496.1">
    <property type="nucleotide sequence ID" value="NZ_CALJSN010000006.1"/>
</dbReference>
<evidence type="ECO:0000256" key="4">
    <source>
        <dbReference type="ARBA" id="ARBA00044936"/>
    </source>
</evidence>
<gene>
    <name evidence="6" type="ORF">SAMN04489746_0325</name>
</gene>
<dbReference type="InterPro" id="IPR007561">
    <property type="entry name" value="Cell_div_SepF/SepF-rel"/>
</dbReference>
<feature type="region of interest" description="Disordered" evidence="5">
    <location>
        <begin position="15"/>
        <end position="105"/>
    </location>
</feature>
<dbReference type="PANTHER" id="PTHR35798:SF1">
    <property type="entry name" value="CELL DIVISION PROTEIN SEPF"/>
    <property type="match status" value="1"/>
</dbReference>
<keyword evidence="2" id="KW-0717">Septation</keyword>
<comment type="caution">
    <text evidence="6">The sequence shown here is derived from an EMBL/GenBank/DDBJ whole genome shotgun (WGS) entry which is preliminary data.</text>
</comment>
<evidence type="ECO:0000256" key="5">
    <source>
        <dbReference type="SAM" id="MobiDB-lite"/>
    </source>
</evidence>
<comment type="function">
    <text evidence="4">Cell division protein that is part of the divisome complex and is recruited early to the Z-ring. Probably stimulates Z-ring formation, perhaps through the cross-linking of FtsZ protofilaments. Its function overlaps with FtsA.</text>
</comment>
<dbReference type="Proteomes" id="UP000183687">
    <property type="component" value="Unassembled WGS sequence"/>
</dbReference>
<evidence type="ECO:0000313" key="6">
    <source>
        <dbReference type="EMBL" id="SEB46950.1"/>
    </source>
</evidence>
<proteinExistence type="predicted"/>
<evidence type="ECO:0000256" key="3">
    <source>
        <dbReference type="ARBA" id="ARBA00023306"/>
    </source>
</evidence>
<dbReference type="Pfam" id="PF04472">
    <property type="entry name" value="SepF"/>
    <property type="match status" value="1"/>
</dbReference>
<feature type="compositionally biased region" description="Acidic residues" evidence="5">
    <location>
        <begin position="16"/>
        <end position="34"/>
    </location>
</feature>
<dbReference type="PANTHER" id="PTHR35798">
    <property type="entry name" value="CELL DIVISION PROTEIN SEPF"/>
    <property type="match status" value="1"/>
</dbReference>
<evidence type="ECO:0000313" key="7">
    <source>
        <dbReference type="Proteomes" id="UP000183687"/>
    </source>
</evidence>
<dbReference type="AlphaFoldDB" id="A0AB38A556"/>
<keyword evidence="1" id="KW-0132">Cell division</keyword>
<keyword evidence="3" id="KW-0131">Cell cycle</keyword>
<dbReference type="Gene3D" id="3.30.110.150">
    <property type="entry name" value="SepF-like protein"/>
    <property type="match status" value="1"/>
</dbReference>
<sequence length="208" mass="22838">MSFLDTIKDKLRIEPQDDYYDDVYDEQDYDDTPDAYDQPHDVAANTGTGLLGNTPRPEADSVSVYTRSGRPLGGNSGSVPATTYTRDDDYESAPRASYVRSTPLSERAAVPRSGSQLPAYVLTPQSYDDCQTVVRRVRTNQPVILLFRNTNMDAAKRIFDFCAGLACGVGGQIQELGVQCFVVLPAGKELSQNEVDKLIADGTIVRKD</sequence>
<evidence type="ECO:0000256" key="1">
    <source>
        <dbReference type="ARBA" id="ARBA00022618"/>
    </source>
</evidence>
<name>A0AB38A556_9ACTN</name>